<organism evidence="6">
    <name type="scientific">Prevotella sp. GTC17253</name>
    <dbReference type="NCBI Taxonomy" id="3236793"/>
    <lineage>
        <taxon>Bacteria</taxon>
        <taxon>Pseudomonadati</taxon>
        <taxon>Bacteroidota</taxon>
        <taxon>Bacteroidia</taxon>
        <taxon>Bacteroidales</taxon>
        <taxon>Prevotellaceae</taxon>
        <taxon>Prevotella</taxon>
    </lineage>
</organism>
<dbReference type="PANTHER" id="PTHR30563:SF0">
    <property type="entry name" value="DNA RECOMBINATION PROTEIN RMUC"/>
    <property type="match status" value="1"/>
</dbReference>
<evidence type="ECO:0000256" key="2">
    <source>
        <dbReference type="ARBA" id="ARBA00009840"/>
    </source>
</evidence>
<keyword evidence="3 5" id="KW-0175">Coiled coil</keyword>
<evidence type="ECO:0000256" key="4">
    <source>
        <dbReference type="ARBA" id="ARBA00023172"/>
    </source>
</evidence>
<reference evidence="6" key="1">
    <citation type="submission" date="2024-07" db="EMBL/GenBank/DDBJ databases">
        <title>Complete genome sequence of Prevotella sp. YM-2024 GTC17253.</title>
        <authorList>
            <person name="Hayashi M."/>
            <person name="Muto Y."/>
            <person name="Tanaka K."/>
            <person name="Niwa H."/>
        </authorList>
    </citation>
    <scope>NUCLEOTIDE SEQUENCE</scope>
    <source>
        <strain evidence="6">GTC17253</strain>
    </source>
</reference>
<dbReference type="AlphaFoldDB" id="A0AB33IYB3"/>
<gene>
    <name evidence="6" type="ORF">GTC17253_10360</name>
</gene>
<evidence type="ECO:0000256" key="3">
    <source>
        <dbReference type="ARBA" id="ARBA00023054"/>
    </source>
</evidence>
<evidence type="ECO:0000256" key="5">
    <source>
        <dbReference type="SAM" id="Coils"/>
    </source>
</evidence>
<dbReference type="Pfam" id="PF02646">
    <property type="entry name" value="RmuC"/>
    <property type="match status" value="1"/>
</dbReference>
<dbReference type="InterPro" id="IPR003798">
    <property type="entry name" value="DNA_recombination_RmuC"/>
</dbReference>
<evidence type="ECO:0008006" key="7">
    <source>
        <dbReference type="Google" id="ProtNLM"/>
    </source>
</evidence>
<sequence>MEIVYLLIGLLIGASVAYLVLRTKEKERYMNFQIQQQQEINGVRLELERTTTQLEEERKHNEKETVLRQEQMNQQLETVREQLVNAANKILDQTTDKLKGQNMESMGHLTKPLIDNMAQLEQAIHRTNQETAKNTASLSEQLKSMVEHTDKIDATATRLANVMRGANKAQGSWGELALQNLLDSQGLRLGIDYDIQQTITDEKGMVILNEDSGRRMIPDVILHYPNNEDVVIDAKMSIEAYSKYMNEENEDLKRKYAEEVVRSIRTQYQGLVKKDYSRYIKKPRRAIDFVIMYVPYDGALQLALETDPKLWSEAFDKQVFITSQQNLMAILKIIQIAWRQYSQTENQKKTFELAEEMLKRVGDFIKKFDKLGKDIDTLHNDYTEAYKKAYTGRQSIVQKANELKELGVKETATHPIPTTVAELEA</sequence>
<proteinExistence type="inferred from homology"/>
<comment type="function">
    <text evidence="1">Involved in DNA recombination.</text>
</comment>
<protein>
    <recommendedName>
        <fullName evidence="7">DNA recombination protein RmuC</fullName>
    </recommendedName>
</protein>
<accession>A0AB33IYB3</accession>
<name>A0AB33IYB3_9BACT</name>
<evidence type="ECO:0000313" key="6">
    <source>
        <dbReference type="EMBL" id="BFO71070.1"/>
    </source>
</evidence>
<dbReference type="EMBL" id="AP035785">
    <property type="protein sequence ID" value="BFO71070.1"/>
    <property type="molecule type" value="Genomic_DNA"/>
</dbReference>
<keyword evidence="4" id="KW-0233">DNA recombination</keyword>
<evidence type="ECO:0000256" key="1">
    <source>
        <dbReference type="ARBA" id="ARBA00003416"/>
    </source>
</evidence>
<dbReference type="GO" id="GO:0006310">
    <property type="term" value="P:DNA recombination"/>
    <property type="evidence" value="ECO:0007669"/>
    <property type="project" value="UniProtKB-KW"/>
</dbReference>
<feature type="coiled-coil region" evidence="5">
    <location>
        <begin position="44"/>
        <end position="93"/>
    </location>
</feature>
<dbReference type="PANTHER" id="PTHR30563">
    <property type="entry name" value="DNA RECOMBINATION PROTEIN RMUC"/>
    <property type="match status" value="1"/>
</dbReference>
<comment type="similarity">
    <text evidence="2">Belongs to the RmuC family.</text>
</comment>